<evidence type="ECO:0000313" key="1">
    <source>
        <dbReference type="EMBL" id="AVO55234.1"/>
    </source>
</evidence>
<organism evidence="1 2">
    <name type="scientific">Ectopseudomonas mendocina</name>
    <name type="common">Pseudomonas mendocina</name>
    <dbReference type="NCBI Taxonomy" id="300"/>
    <lineage>
        <taxon>Bacteria</taxon>
        <taxon>Pseudomonadati</taxon>
        <taxon>Pseudomonadota</taxon>
        <taxon>Gammaproteobacteria</taxon>
        <taxon>Pseudomonadales</taxon>
        <taxon>Pseudomonadaceae</taxon>
        <taxon>Ectopseudomonas</taxon>
    </lineage>
</organism>
<accession>A0A2R3QU33</accession>
<evidence type="ECO:0008006" key="3">
    <source>
        <dbReference type="Google" id="ProtNLM"/>
    </source>
</evidence>
<dbReference type="AlphaFoldDB" id="A0A2R3QU33"/>
<name>A0A2R3QU33_ECTME</name>
<sequence length="279" mass="32236">MNDKKNAVVFGLTADHVFAVACVMMDLKRLSPRLADDVVIIHDGIAEKDKELLSSILPVRFVEYDFPLNESDRVLTSSAVKQFTKMVFTKFECLKLLGEYKNVVWLDYDIVIQKNLDDLLAPSKVGVKMMPTGVKVREQLYSDVQEYNMSAEGMSAGTFVFQDNLKDFYEMYKFCYKKLDEYAELLYLPEQAIFDFMLQEFSVEVEPMDRRVFAPHPTDSIYAKDAKIIHAYGQPKFWNGLRNEQWEDNYAAWVGMGGSPYLGPNIFQKIKQKIKSFIQ</sequence>
<proteinExistence type="predicted"/>
<dbReference type="InterPro" id="IPR002495">
    <property type="entry name" value="Glyco_trans_8"/>
</dbReference>
<dbReference type="InterPro" id="IPR029044">
    <property type="entry name" value="Nucleotide-diphossugar_trans"/>
</dbReference>
<dbReference type="Proteomes" id="UP000238327">
    <property type="component" value="Chromosome"/>
</dbReference>
<dbReference type="EMBL" id="CP027657">
    <property type="protein sequence ID" value="AVO55234.1"/>
    <property type="molecule type" value="Genomic_DNA"/>
</dbReference>
<protein>
    <recommendedName>
        <fullName evidence="3">Glycosyltransferase</fullName>
    </recommendedName>
</protein>
<dbReference type="PANTHER" id="PTHR11183">
    <property type="entry name" value="GLYCOGENIN SUBFAMILY MEMBER"/>
    <property type="match status" value="1"/>
</dbReference>
<reference evidence="1 2" key="1">
    <citation type="submission" date="2018-03" db="EMBL/GenBank/DDBJ databases">
        <title>Complete genome sequence and methylome analysis of Pseudomonas mendocina NEB 698.</title>
        <authorList>
            <person name="Morgan R.D."/>
        </authorList>
    </citation>
    <scope>NUCLEOTIDE SEQUENCE [LARGE SCALE GENOMIC DNA]</scope>
    <source>
        <strain evidence="1 2">NEB698</strain>
    </source>
</reference>
<dbReference type="GO" id="GO:0016757">
    <property type="term" value="F:glycosyltransferase activity"/>
    <property type="evidence" value="ECO:0007669"/>
    <property type="project" value="InterPro"/>
</dbReference>
<dbReference type="Pfam" id="PF01501">
    <property type="entry name" value="Glyco_transf_8"/>
    <property type="match status" value="1"/>
</dbReference>
<evidence type="ECO:0000313" key="2">
    <source>
        <dbReference type="Proteomes" id="UP000238327"/>
    </source>
</evidence>
<dbReference type="InterPro" id="IPR050587">
    <property type="entry name" value="GNT1/Glycosyltrans_8"/>
</dbReference>
<dbReference type="OrthoDB" id="5460665at2"/>
<dbReference type="RefSeq" id="WP_106740307.1">
    <property type="nucleotide sequence ID" value="NZ_CP027657.1"/>
</dbReference>
<gene>
    <name evidence="1" type="ORF">C7A17_21525</name>
</gene>
<dbReference type="Gene3D" id="3.90.550.10">
    <property type="entry name" value="Spore Coat Polysaccharide Biosynthesis Protein SpsA, Chain A"/>
    <property type="match status" value="1"/>
</dbReference>
<dbReference type="SUPFAM" id="SSF53448">
    <property type="entry name" value="Nucleotide-diphospho-sugar transferases"/>
    <property type="match status" value="1"/>
</dbReference>